<dbReference type="PANTHER" id="PTHR12298">
    <property type="entry name" value="PCDC2 PROGRAMMED CELL DEATH PROTEIN 2 -RELATED"/>
    <property type="match status" value="1"/>
</dbReference>
<dbReference type="Pfam" id="PF01753">
    <property type="entry name" value="zf-MYND"/>
    <property type="match status" value="1"/>
</dbReference>
<reference evidence="7 8" key="1">
    <citation type="journal article" date="2021" name="Commun. Biol.">
        <title>The genome of Shorea leprosula (Dipterocarpaceae) highlights the ecological relevance of drought in aseasonal tropical rainforests.</title>
        <authorList>
            <person name="Ng K.K.S."/>
            <person name="Kobayashi M.J."/>
            <person name="Fawcett J.A."/>
            <person name="Hatakeyama M."/>
            <person name="Paape T."/>
            <person name="Ng C.H."/>
            <person name="Ang C.C."/>
            <person name="Tnah L.H."/>
            <person name="Lee C.T."/>
            <person name="Nishiyama T."/>
            <person name="Sese J."/>
            <person name="O'Brien M.J."/>
            <person name="Copetti D."/>
            <person name="Mohd Noor M.I."/>
            <person name="Ong R.C."/>
            <person name="Putra M."/>
            <person name="Sireger I.Z."/>
            <person name="Indrioko S."/>
            <person name="Kosugi Y."/>
            <person name="Izuno A."/>
            <person name="Isagi Y."/>
            <person name="Lee S.L."/>
            <person name="Shimizu K.K."/>
        </authorList>
    </citation>
    <scope>NUCLEOTIDE SEQUENCE [LARGE SCALE GENOMIC DNA]</scope>
    <source>
        <strain evidence="7">214</strain>
    </source>
</reference>
<evidence type="ECO:0000256" key="4">
    <source>
        <dbReference type="PROSITE-ProRule" id="PRU00134"/>
    </source>
</evidence>
<comment type="caution">
    <text evidence="7">The sequence shown here is derived from an EMBL/GenBank/DDBJ whole genome shotgun (WGS) entry which is preliminary data.</text>
</comment>
<accession>A0AAV5KC30</accession>
<evidence type="ECO:0000259" key="6">
    <source>
        <dbReference type="PROSITE" id="PS50865"/>
    </source>
</evidence>
<dbReference type="GO" id="GO:0008270">
    <property type="term" value="F:zinc ion binding"/>
    <property type="evidence" value="ECO:0007669"/>
    <property type="project" value="UniProtKB-KW"/>
</dbReference>
<dbReference type="PROSITE" id="PS01360">
    <property type="entry name" value="ZF_MYND_1"/>
    <property type="match status" value="1"/>
</dbReference>
<dbReference type="Pfam" id="PF04194">
    <property type="entry name" value="PDCD2_C"/>
    <property type="match status" value="1"/>
</dbReference>
<dbReference type="Proteomes" id="UP001054252">
    <property type="component" value="Unassembled WGS sequence"/>
</dbReference>
<sequence>MEIDSVEKLKGLQITALDDEEEEEEEEKAQEIDIYDEEEEDEEEEQEPVILGFVEKPEHSWSLLRQQFPSKAGAVPAWLDPDNLPSGRSCVCDLCGEPLQFLLQVYAPLVEKESAFHRTVFVFMCLSMNCLLRDQHEQWKRQPEKSSRSVKVFRCQLPNVNHFYSSEPPKGNKTDKPLTSGAPLCNWCGTWKGDKFCSSCKSARYCSQKHQVMHWRAGHKPQCQQLSLSPQPPESNTYNDGTTGVNEMKGKILLLIKCLCFQTAVASKSLWPEYEMKNEHESEYETEMSEDDACANNSLVSRSGMDDSMKSLLDSFEGDGDRKSWASFQERIAKAPEQVLRYCRSPKARPLWPMSSGRPSQTNIPNCSYCGGPLCFEFQILPQLLYYFGVKNDVGSLDWATIVVYTCEASCDGVGYKEEFSWVQLSSPSPNLP</sequence>
<evidence type="ECO:0000256" key="2">
    <source>
        <dbReference type="ARBA" id="ARBA00022771"/>
    </source>
</evidence>
<organism evidence="7 8">
    <name type="scientific">Rubroshorea leprosula</name>
    <dbReference type="NCBI Taxonomy" id="152421"/>
    <lineage>
        <taxon>Eukaryota</taxon>
        <taxon>Viridiplantae</taxon>
        <taxon>Streptophyta</taxon>
        <taxon>Embryophyta</taxon>
        <taxon>Tracheophyta</taxon>
        <taxon>Spermatophyta</taxon>
        <taxon>Magnoliopsida</taxon>
        <taxon>eudicotyledons</taxon>
        <taxon>Gunneridae</taxon>
        <taxon>Pentapetalae</taxon>
        <taxon>rosids</taxon>
        <taxon>malvids</taxon>
        <taxon>Malvales</taxon>
        <taxon>Dipterocarpaceae</taxon>
        <taxon>Rubroshorea</taxon>
    </lineage>
</organism>
<keyword evidence="2 4" id="KW-0863">Zinc-finger</keyword>
<evidence type="ECO:0000256" key="3">
    <source>
        <dbReference type="ARBA" id="ARBA00022833"/>
    </source>
</evidence>
<name>A0AAV5KC30_9ROSI</name>
<dbReference type="EMBL" id="BPVZ01000059">
    <property type="protein sequence ID" value="GKV22124.1"/>
    <property type="molecule type" value="Genomic_DNA"/>
</dbReference>
<dbReference type="SUPFAM" id="SSF144232">
    <property type="entry name" value="HIT/MYND zinc finger-like"/>
    <property type="match status" value="1"/>
</dbReference>
<keyword evidence="1" id="KW-0479">Metal-binding</keyword>
<protein>
    <recommendedName>
        <fullName evidence="6">MYND-type domain-containing protein</fullName>
    </recommendedName>
</protein>
<evidence type="ECO:0000256" key="1">
    <source>
        <dbReference type="ARBA" id="ARBA00022723"/>
    </source>
</evidence>
<dbReference type="Gene3D" id="6.10.140.2220">
    <property type="match status" value="1"/>
</dbReference>
<evidence type="ECO:0000256" key="5">
    <source>
        <dbReference type="SAM" id="MobiDB-lite"/>
    </source>
</evidence>
<keyword evidence="8" id="KW-1185">Reference proteome</keyword>
<gene>
    <name evidence="7" type="ORF">SLEP1_g32016</name>
</gene>
<dbReference type="InterPro" id="IPR002893">
    <property type="entry name" value="Znf_MYND"/>
</dbReference>
<dbReference type="PROSITE" id="PS50865">
    <property type="entry name" value="ZF_MYND_2"/>
    <property type="match status" value="1"/>
</dbReference>
<feature type="compositionally biased region" description="Acidic residues" evidence="5">
    <location>
        <begin position="17"/>
        <end position="47"/>
    </location>
</feature>
<feature type="domain" description="MYND-type" evidence="6">
    <location>
        <begin position="185"/>
        <end position="223"/>
    </location>
</feature>
<feature type="region of interest" description="Disordered" evidence="5">
    <location>
        <begin position="12"/>
        <end position="47"/>
    </location>
</feature>
<dbReference type="PANTHER" id="PTHR12298:SF4">
    <property type="entry name" value="PROGRAMMED CELL DEATH PROTEIN 2"/>
    <property type="match status" value="1"/>
</dbReference>
<dbReference type="GO" id="GO:0005737">
    <property type="term" value="C:cytoplasm"/>
    <property type="evidence" value="ECO:0007669"/>
    <property type="project" value="InterPro"/>
</dbReference>
<evidence type="ECO:0000313" key="8">
    <source>
        <dbReference type="Proteomes" id="UP001054252"/>
    </source>
</evidence>
<dbReference type="AlphaFoldDB" id="A0AAV5KC30"/>
<dbReference type="InterPro" id="IPR007320">
    <property type="entry name" value="PDCD2_C"/>
</dbReference>
<proteinExistence type="predicted"/>
<evidence type="ECO:0000313" key="7">
    <source>
        <dbReference type="EMBL" id="GKV22124.1"/>
    </source>
</evidence>
<keyword evidence="3" id="KW-0862">Zinc</keyword>